<evidence type="ECO:0000256" key="3">
    <source>
        <dbReference type="ARBA" id="ARBA00011738"/>
    </source>
</evidence>
<reference evidence="9 10" key="1">
    <citation type="submission" date="2020-07" db="EMBL/GenBank/DDBJ databases">
        <authorList>
            <person name="Feng X."/>
        </authorList>
    </citation>
    <scope>NUCLEOTIDE SEQUENCE [LARGE SCALE GENOMIC DNA]</scope>
    <source>
        <strain evidence="9 10">JCM14086</strain>
    </source>
</reference>
<dbReference type="EMBL" id="JACHVA010000082">
    <property type="protein sequence ID" value="MBC2602181.1"/>
    <property type="molecule type" value="Genomic_DNA"/>
</dbReference>
<name>A0A7X1E4I7_9BACT</name>
<keyword evidence="7" id="KW-0627">Porphyrin biosynthesis</keyword>
<dbReference type="PIRSF" id="PIRSF000166">
    <property type="entry name" value="Coproporphyri_ox"/>
    <property type="match status" value="1"/>
</dbReference>
<dbReference type="Proteomes" id="UP000525652">
    <property type="component" value="Unassembled WGS sequence"/>
</dbReference>
<dbReference type="RefSeq" id="WP_185692933.1">
    <property type="nucleotide sequence ID" value="NZ_JACHVA010000082.1"/>
</dbReference>
<dbReference type="InterPro" id="IPR036406">
    <property type="entry name" value="Coprogen_oxidase_aer_sf"/>
</dbReference>
<evidence type="ECO:0000256" key="5">
    <source>
        <dbReference type="ARBA" id="ARBA00023002"/>
    </source>
</evidence>
<keyword evidence="5 9" id="KW-0560">Oxidoreductase</keyword>
<evidence type="ECO:0000256" key="7">
    <source>
        <dbReference type="ARBA" id="ARBA00023244"/>
    </source>
</evidence>
<feature type="region of interest" description="Disordered" evidence="8">
    <location>
        <begin position="28"/>
        <end position="47"/>
    </location>
</feature>
<dbReference type="Gene3D" id="3.40.1500.10">
    <property type="entry name" value="Coproporphyrinogen III oxidase, aerobic"/>
    <property type="match status" value="1"/>
</dbReference>
<keyword evidence="6" id="KW-0350">Heme biosynthesis</keyword>
<evidence type="ECO:0000313" key="10">
    <source>
        <dbReference type="Proteomes" id="UP000525652"/>
    </source>
</evidence>
<sequence>MQSAQPDPDQVQAAFQKLQDDLCREIENREGSDILREDSWERPGGGGGISRAVEGGKILSKGGVNFSRVSGDALPAPASARRPEFAGRPFEAMGVSVVLHPQNPYAPTAHMNVRAFFVLPALEEQSIQWWFGGGFDLTPCYGFDEDAVEWHQAAHDICEQAKPGLYRSFKRECDEYFYLPHRDECRGIGGIFYDDFSELGFERTFAFSLEVGNGFRESFFRILDRRASTPFGEREKQFQRLRRGRYVEFNLLHDRGTKFGLASGGRTESILMSLPAEANWSYNWTPEPGSPEEQLTERYLRPRDWLAPTHPLENNEQSS</sequence>
<feature type="compositionally biased region" description="Basic and acidic residues" evidence="8">
    <location>
        <begin position="28"/>
        <end position="41"/>
    </location>
</feature>
<evidence type="ECO:0000256" key="4">
    <source>
        <dbReference type="ARBA" id="ARBA00012869"/>
    </source>
</evidence>
<proteinExistence type="inferred from homology"/>
<comment type="caution">
    <text evidence="9">The sequence shown here is derived from an EMBL/GenBank/DDBJ whole genome shotgun (WGS) entry which is preliminary data.</text>
</comment>
<keyword evidence="10" id="KW-1185">Reference proteome</keyword>
<evidence type="ECO:0000313" key="9">
    <source>
        <dbReference type="EMBL" id="MBC2602181.1"/>
    </source>
</evidence>
<accession>A0A7X1E4I7</accession>
<comment type="similarity">
    <text evidence="2">Belongs to the aerobic coproporphyrinogen-III oxidase family.</text>
</comment>
<evidence type="ECO:0000256" key="2">
    <source>
        <dbReference type="ARBA" id="ARBA00010644"/>
    </source>
</evidence>
<dbReference type="PANTHER" id="PTHR10755:SF0">
    <property type="entry name" value="OXYGEN-DEPENDENT COPROPORPHYRINOGEN-III OXIDASE, MITOCHONDRIAL"/>
    <property type="match status" value="1"/>
</dbReference>
<comment type="subunit">
    <text evidence="3">Homodimer.</text>
</comment>
<evidence type="ECO:0000256" key="8">
    <source>
        <dbReference type="SAM" id="MobiDB-lite"/>
    </source>
</evidence>
<dbReference type="GO" id="GO:0005737">
    <property type="term" value="C:cytoplasm"/>
    <property type="evidence" value="ECO:0007669"/>
    <property type="project" value="TreeGrafter"/>
</dbReference>
<gene>
    <name evidence="9" type="primary">hemF</name>
    <name evidence="9" type="ORF">H5P30_10365</name>
</gene>
<protein>
    <recommendedName>
        <fullName evidence="4">coproporphyrinogen oxidase</fullName>
        <ecNumber evidence="4">1.3.3.3</ecNumber>
    </recommendedName>
</protein>
<dbReference type="EC" id="1.3.3.3" evidence="4"/>
<dbReference type="SUPFAM" id="SSF102886">
    <property type="entry name" value="Coproporphyrinogen III oxidase"/>
    <property type="match status" value="1"/>
</dbReference>
<dbReference type="GO" id="GO:0006782">
    <property type="term" value="P:protoporphyrinogen IX biosynthetic process"/>
    <property type="evidence" value="ECO:0007669"/>
    <property type="project" value="TreeGrafter"/>
</dbReference>
<organism evidence="9 10">
    <name type="scientific">Puniceicoccus vermicola</name>
    <dbReference type="NCBI Taxonomy" id="388746"/>
    <lineage>
        <taxon>Bacteria</taxon>
        <taxon>Pseudomonadati</taxon>
        <taxon>Verrucomicrobiota</taxon>
        <taxon>Opitutia</taxon>
        <taxon>Puniceicoccales</taxon>
        <taxon>Puniceicoccaceae</taxon>
        <taxon>Puniceicoccus</taxon>
    </lineage>
</organism>
<dbReference type="AlphaFoldDB" id="A0A7X1E4I7"/>
<dbReference type="NCBIfam" id="NF003727">
    <property type="entry name" value="PRK05330.1"/>
    <property type="match status" value="1"/>
</dbReference>
<dbReference type="PRINTS" id="PR00073">
    <property type="entry name" value="COPRGNOXDASE"/>
</dbReference>
<dbReference type="Pfam" id="PF01218">
    <property type="entry name" value="Coprogen_oxidas"/>
    <property type="match status" value="1"/>
</dbReference>
<dbReference type="InterPro" id="IPR001260">
    <property type="entry name" value="Coprogen_oxidase_aer"/>
</dbReference>
<dbReference type="PANTHER" id="PTHR10755">
    <property type="entry name" value="COPROPORPHYRINOGEN III OXIDASE, MITOCHONDRIAL"/>
    <property type="match status" value="1"/>
</dbReference>
<evidence type="ECO:0000256" key="6">
    <source>
        <dbReference type="ARBA" id="ARBA00023133"/>
    </source>
</evidence>
<evidence type="ECO:0000256" key="1">
    <source>
        <dbReference type="ARBA" id="ARBA00005168"/>
    </source>
</evidence>
<dbReference type="GO" id="GO:0004109">
    <property type="term" value="F:coproporphyrinogen oxidase activity"/>
    <property type="evidence" value="ECO:0007669"/>
    <property type="project" value="UniProtKB-EC"/>
</dbReference>
<comment type="pathway">
    <text evidence="1">Porphyrin-containing compound metabolism; protoporphyrin-IX biosynthesis; protoporphyrinogen-IX from coproporphyrinogen-III (O2 route): step 1/1.</text>
</comment>